<dbReference type="EMBL" id="QWIQ01001122">
    <property type="protein sequence ID" value="RMY69825.1"/>
    <property type="molecule type" value="Genomic_DNA"/>
</dbReference>
<dbReference type="InterPro" id="IPR011333">
    <property type="entry name" value="SKP1/BTB/POZ_sf"/>
</dbReference>
<dbReference type="Proteomes" id="UP000281468">
    <property type="component" value="Unassembled WGS sequence"/>
</dbReference>
<evidence type="ECO:0000259" key="1">
    <source>
        <dbReference type="PROSITE" id="PS50097"/>
    </source>
</evidence>
<dbReference type="AlphaFoldDB" id="A0A3M7DZM0"/>
<proteinExistence type="predicted"/>
<dbReference type="Gene3D" id="3.30.710.10">
    <property type="entry name" value="Potassium Channel Kv1.1, Chain A"/>
    <property type="match status" value="1"/>
</dbReference>
<comment type="caution">
    <text evidence="2">The sequence shown here is derived from an EMBL/GenBank/DDBJ whole genome shotgun (WGS) entry which is preliminary data.</text>
</comment>
<dbReference type="SUPFAM" id="SSF54695">
    <property type="entry name" value="POZ domain"/>
    <property type="match status" value="1"/>
</dbReference>
<dbReference type="VEuPathDB" id="FungiDB:BTJ68_05884"/>
<dbReference type="PANTHER" id="PTHR24413">
    <property type="entry name" value="SPECKLE-TYPE POZ PROTEIN"/>
    <property type="match status" value="1"/>
</dbReference>
<dbReference type="InterPro" id="IPR000210">
    <property type="entry name" value="BTB/POZ_dom"/>
</dbReference>
<accession>A0A3M7DZM0</accession>
<organism evidence="2 3">
    <name type="scientific">Hortaea werneckii</name>
    <name type="common">Black yeast</name>
    <name type="synonym">Cladosporium werneckii</name>
    <dbReference type="NCBI Taxonomy" id="91943"/>
    <lineage>
        <taxon>Eukaryota</taxon>
        <taxon>Fungi</taxon>
        <taxon>Dikarya</taxon>
        <taxon>Ascomycota</taxon>
        <taxon>Pezizomycotina</taxon>
        <taxon>Dothideomycetes</taxon>
        <taxon>Dothideomycetidae</taxon>
        <taxon>Mycosphaerellales</taxon>
        <taxon>Teratosphaeriaceae</taxon>
        <taxon>Hortaea</taxon>
    </lineage>
</organism>
<gene>
    <name evidence="2" type="ORF">D0862_14826</name>
</gene>
<dbReference type="PROSITE" id="PS50097">
    <property type="entry name" value="BTB"/>
    <property type="match status" value="1"/>
</dbReference>
<dbReference type="Pfam" id="PF00651">
    <property type="entry name" value="BTB"/>
    <property type="match status" value="1"/>
</dbReference>
<dbReference type="CDD" id="cd18186">
    <property type="entry name" value="BTB_POZ_ZBTB_KLHL-like"/>
    <property type="match status" value="1"/>
</dbReference>
<evidence type="ECO:0000313" key="2">
    <source>
        <dbReference type="EMBL" id="RMY69825.1"/>
    </source>
</evidence>
<feature type="domain" description="BTB" evidence="1">
    <location>
        <begin position="33"/>
        <end position="116"/>
    </location>
</feature>
<dbReference type="SMART" id="SM00225">
    <property type="entry name" value="BTB"/>
    <property type="match status" value="1"/>
</dbReference>
<name>A0A3M7DZM0_HORWE</name>
<evidence type="ECO:0000313" key="3">
    <source>
        <dbReference type="Proteomes" id="UP000281468"/>
    </source>
</evidence>
<reference evidence="2 3" key="1">
    <citation type="journal article" date="2018" name="BMC Genomics">
        <title>Genomic evidence for intraspecific hybridization in a clonal and extremely halotolerant yeast.</title>
        <authorList>
            <person name="Gostincar C."/>
            <person name="Stajich J.E."/>
            <person name="Zupancic J."/>
            <person name="Zalar P."/>
            <person name="Gunde-Cimerman N."/>
        </authorList>
    </citation>
    <scope>NUCLEOTIDE SEQUENCE [LARGE SCALE GENOMIC DNA]</scope>
    <source>
        <strain evidence="2 3">EXF-171</strain>
    </source>
</reference>
<protein>
    <recommendedName>
        <fullName evidence="1">BTB domain-containing protein</fullName>
    </recommendedName>
</protein>
<sequence>MLSPLTAMDEALKVASDELTLAVNRLWEDRTHADVTVKCYPRQWKVHKAILCSRSDFFKAACQPGRFKEGRENVITLPSRGDDLDPLNMAQEGIDDPDAINVLIYHLYHPNTDYTTIAGDAGMSIVLHAWIFAAAEKYDLKGLKLQAEHHARSLLDKAPDDEDVQQQVAQAIEVVYTDGDGIKAVYEFCFAEEQSKLLKVAAIREAIEEVPGLTYSLLEKNTIEGYCTGKLKCVDCEDEPKYILVCSVCTGLVARCEMDTDDLECHLCGEGPCEKVLGIP</sequence>